<dbReference type="CDD" id="cd14225">
    <property type="entry name" value="PKc_DYRK4"/>
    <property type="match status" value="1"/>
</dbReference>
<dbReference type="Gene3D" id="3.30.10.30">
    <property type="entry name" value="DYRK"/>
    <property type="match status" value="1"/>
</dbReference>
<evidence type="ECO:0000256" key="11">
    <source>
        <dbReference type="ARBA" id="ARBA00022777"/>
    </source>
</evidence>
<dbReference type="FunFam" id="3.30.10.30:FF:000002">
    <property type="entry name" value="Dual specificity tyrosine-phosphorylation-regulated kinase 4"/>
    <property type="match status" value="1"/>
</dbReference>
<dbReference type="InterPro" id="IPR011009">
    <property type="entry name" value="Kinase-like_dom_sf"/>
</dbReference>
<keyword evidence="12 19" id="KW-0067">ATP-binding</keyword>
<dbReference type="OrthoDB" id="9332038at2759"/>
<keyword evidence="22" id="KW-1185">Reference proteome</keyword>
<organism evidence="22 23">
    <name type="scientific">Zalophus californianus</name>
    <name type="common">California sealion</name>
    <dbReference type="NCBI Taxonomy" id="9704"/>
    <lineage>
        <taxon>Eukaryota</taxon>
        <taxon>Metazoa</taxon>
        <taxon>Chordata</taxon>
        <taxon>Craniata</taxon>
        <taxon>Vertebrata</taxon>
        <taxon>Euteleostomi</taxon>
        <taxon>Mammalia</taxon>
        <taxon>Eutheria</taxon>
        <taxon>Laurasiatheria</taxon>
        <taxon>Carnivora</taxon>
        <taxon>Caniformia</taxon>
        <taxon>Pinnipedia</taxon>
        <taxon>Otariidae</taxon>
        <taxon>Zalophus</taxon>
    </lineage>
</organism>
<evidence type="ECO:0000313" key="23">
    <source>
        <dbReference type="RefSeq" id="XP_027450908.1"/>
    </source>
</evidence>
<comment type="catalytic activity">
    <reaction evidence="16">
        <text>L-tyrosyl-[protein] + ATP = O-phospho-L-tyrosyl-[protein] + ADP + H(+)</text>
        <dbReference type="Rhea" id="RHEA:10596"/>
        <dbReference type="Rhea" id="RHEA-COMP:10136"/>
        <dbReference type="Rhea" id="RHEA-COMP:20101"/>
        <dbReference type="ChEBI" id="CHEBI:15378"/>
        <dbReference type="ChEBI" id="CHEBI:30616"/>
        <dbReference type="ChEBI" id="CHEBI:46858"/>
        <dbReference type="ChEBI" id="CHEBI:61978"/>
        <dbReference type="ChEBI" id="CHEBI:456216"/>
        <dbReference type="EC" id="2.7.12.1"/>
    </reaction>
</comment>
<evidence type="ECO:0000256" key="9">
    <source>
        <dbReference type="ARBA" id="ARBA00022723"/>
    </source>
</evidence>
<dbReference type="InterPro" id="IPR000719">
    <property type="entry name" value="Prot_kinase_dom"/>
</dbReference>
<protein>
    <recommendedName>
        <fullName evidence="18">Dual specificity tyrosine-phosphorylation-regulated kinase 4</fullName>
        <ecNumber evidence="4">2.7.12.1</ecNumber>
    </recommendedName>
</protein>
<proteinExistence type="inferred from homology"/>
<dbReference type="FunFam" id="1.10.510.10:FF:000112">
    <property type="entry name" value="Putative dual specificity tyrosine-phosphorylation-regulated kinase 2"/>
    <property type="match status" value="1"/>
</dbReference>
<dbReference type="AlphaFoldDB" id="A0A6J2D990"/>
<dbReference type="GO" id="GO:0004712">
    <property type="term" value="F:protein serine/threonine/tyrosine kinase activity"/>
    <property type="evidence" value="ECO:0007669"/>
    <property type="project" value="UniProtKB-EC"/>
</dbReference>
<dbReference type="CTD" id="8798"/>
<name>A0A6J2D990_ZALCA</name>
<evidence type="ECO:0000256" key="12">
    <source>
        <dbReference type="ARBA" id="ARBA00022840"/>
    </source>
</evidence>
<evidence type="ECO:0000256" key="13">
    <source>
        <dbReference type="ARBA" id="ARBA00022842"/>
    </source>
</evidence>
<dbReference type="GO" id="GO:0046872">
    <property type="term" value="F:metal ion binding"/>
    <property type="evidence" value="ECO:0007669"/>
    <property type="project" value="UniProtKB-KW"/>
</dbReference>
<gene>
    <name evidence="23" type="primary">DYRK4</name>
</gene>
<comment type="cofactor">
    <cofactor evidence="1">
        <name>Mg(2+)</name>
        <dbReference type="ChEBI" id="CHEBI:18420"/>
    </cofactor>
</comment>
<dbReference type="GO" id="GO:0005524">
    <property type="term" value="F:ATP binding"/>
    <property type="evidence" value="ECO:0007669"/>
    <property type="project" value="UniProtKB-UniRule"/>
</dbReference>
<evidence type="ECO:0000256" key="2">
    <source>
        <dbReference type="ARBA" id="ARBA00004496"/>
    </source>
</evidence>
<dbReference type="GeneID" id="113922807"/>
<evidence type="ECO:0000256" key="19">
    <source>
        <dbReference type="PROSITE-ProRule" id="PRU10141"/>
    </source>
</evidence>
<evidence type="ECO:0000256" key="7">
    <source>
        <dbReference type="ARBA" id="ARBA00022553"/>
    </source>
</evidence>
<dbReference type="GO" id="GO:0004674">
    <property type="term" value="F:protein serine/threonine kinase activity"/>
    <property type="evidence" value="ECO:0007669"/>
    <property type="project" value="UniProtKB-KW"/>
</dbReference>
<dbReference type="GO" id="GO:0005856">
    <property type="term" value="C:cytoskeleton"/>
    <property type="evidence" value="ECO:0007669"/>
    <property type="project" value="TreeGrafter"/>
</dbReference>
<evidence type="ECO:0000259" key="21">
    <source>
        <dbReference type="PROSITE" id="PS50011"/>
    </source>
</evidence>
<evidence type="ECO:0000256" key="1">
    <source>
        <dbReference type="ARBA" id="ARBA00001946"/>
    </source>
</evidence>
<keyword evidence="7" id="KW-0597">Phosphoprotein</keyword>
<comment type="similarity">
    <text evidence="3">Belongs to the protein kinase superfamily. CMGC Ser/Thr protein kinase family. MNB/DYRK subfamily.</text>
</comment>
<dbReference type="InterPro" id="IPR050494">
    <property type="entry name" value="Ser_Thr_dual-spec_kinase"/>
</dbReference>
<keyword evidence="9" id="KW-0479">Metal-binding</keyword>
<feature type="region of interest" description="Disordered" evidence="20">
    <location>
        <begin position="113"/>
        <end position="149"/>
    </location>
</feature>
<dbReference type="FunFam" id="3.30.200.20:FF:000127">
    <property type="entry name" value="Putative dual specificity tyrosine-phosphorylation-regulated kinase 2"/>
    <property type="match status" value="1"/>
</dbReference>
<accession>A0A6J2D990</accession>
<dbReference type="PROSITE" id="PS00108">
    <property type="entry name" value="PROTEIN_KINASE_ST"/>
    <property type="match status" value="1"/>
</dbReference>
<dbReference type="RefSeq" id="XP_027450908.1">
    <property type="nucleotide sequence ID" value="XM_027595107.1"/>
</dbReference>
<feature type="region of interest" description="Disordered" evidence="20">
    <location>
        <begin position="599"/>
        <end position="638"/>
    </location>
</feature>
<evidence type="ECO:0000256" key="18">
    <source>
        <dbReference type="ARBA" id="ARBA00069143"/>
    </source>
</evidence>
<dbReference type="InterPro" id="IPR008271">
    <property type="entry name" value="Ser/Thr_kinase_AS"/>
</dbReference>
<dbReference type="Proteomes" id="UP000515165">
    <property type="component" value="Chromosome 9"/>
</dbReference>
<dbReference type="InterPro" id="IPR042521">
    <property type="entry name" value="DYRK"/>
</dbReference>
<comment type="catalytic activity">
    <reaction evidence="15">
        <text>L-threonyl-[protein] + ATP = O-phospho-L-threonyl-[protein] + ADP + H(+)</text>
        <dbReference type="Rhea" id="RHEA:46608"/>
        <dbReference type="Rhea" id="RHEA-COMP:11060"/>
        <dbReference type="Rhea" id="RHEA-COMP:11605"/>
        <dbReference type="ChEBI" id="CHEBI:15378"/>
        <dbReference type="ChEBI" id="CHEBI:30013"/>
        <dbReference type="ChEBI" id="CHEBI:30616"/>
        <dbReference type="ChEBI" id="CHEBI:61977"/>
        <dbReference type="ChEBI" id="CHEBI:456216"/>
        <dbReference type="EC" id="2.7.12.1"/>
    </reaction>
</comment>
<dbReference type="SMART" id="SM00220">
    <property type="entry name" value="S_TKc"/>
    <property type="match status" value="1"/>
</dbReference>
<feature type="compositionally biased region" description="Basic and acidic residues" evidence="20">
    <location>
        <begin position="134"/>
        <end position="145"/>
    </location>
</feature>
<evidence type="ECO:0000256" key="4">
    <source>
        <dbReference type="ARBA" id="ARBA00013203"/>
    </source>
</evidence>
<feature type="region of interest" description="Disordered" evidence="20">
    <location>
        <begin position="1"/>
        <end position="24"/>
    </location>
</feature>
<keyword evidence="8" id="KW-0808">Transferase</keyword>
<dbReference type="PANTHER" id="PTHR24058:SF22">
    <property type="entry name" value="DUAL SPECIFICITY TYROSINE-PHOSPHORYLATION-REGULATED KINASE 4"/>
    <property type="match status" value="1"/>
</dbReference>
<evidence type="ECO:0000256" key="16">
    <source>
        <dbReference type="ARBA" id="ARBA00051680"/>
    </source>
</evidence>
<dbReference type="InterPro" id="IPR017441">
    <property type="entry name" value="Protein_kinase_ATP_BS"/>
</dbReference>
<evidence type="ECO:0000256" key="15">
    <source>
        <dbReference type="ARBA" id="ARBA00049308"/>
    </source>
</evidence>
<evidence type="ECO:0000313" key="22">
    <source>
        <dbReference type="Proteomes" id="UP000515165"/>
    </source>
</evidence>
<reference evidence="23" key="1">
    <citation type="submission" date="2025-08" db="UniProtKB">
        <authorList>
            <consortium name="RefSeq"/>
        </authorList>
    </citation>
    <scope>IDENTIFICATION</scope>
    <source>
        <tissue evidence="23">Blood</tissue>
    </source>
</reference>
<dbReference type="PROSITE" id="PS50011">
    <property type="entry name" value="PROTEIN_KINASE_DOM"/>
    <property type="match status" value="1"/>
</dbReference>
<sequence length="638" mass="73104">MQLFPPPAGARTETNMDAKKPRNCSLTSFPILKARKKQNINPGKVESKPLVQAQKPPSKIKNLRMTRFLPKNPNTSITSLPFVDTKGKKNMVNFPRISNKILLKPPLLYQENQSHNQTPASELRTSEMPFHSSIKTEDLKPEEKPPRKHKVPLTAAEALKFFKNQLSSYEQSEILGYTKLWFLGLEAEKLHVTPEKLSKTSFDDEHGSYMKVLHDHIAYRYEVLEMIGKGSFGQVAKCLDHKNNELVALKIIRNKKRFHHQALVELKILEALRRKDKDNTHNVVHMKDFFYFRNHLCITFELLGINLYELMKNNSFQGFSLSIVRRFTLSVLKCLQMLYVEKIIHCDLKPENIVLYQKGQVSVKVIDFGSSCYEHQKVYTYIQSRFYRSPEVILGHPYNMAIDMWSLGCIMAELYTGYPLFPGENEAEQLACIMEVLGLPPTHFIQRASRRQTFFDSKGFPKNMTDNRGKKRYPDSKDLTMVLKTYDTSFLDFLRRCLVWEPSFRMTPDQALKHSWIHEPRNLKPRSRPQTLRKASLCLPSEAPKAKVPGHHHLDISEVITKEETIDKIKGGTTKQVQNLGDQQGSLQHAAEVVQLPQLTEASGKPEAAVGPEGSKTSPEKQSKNSSPKNMNILPPIV</sequence>
<dbReference type="Gene3D" id="3.30.200.20">
    <property type="entry name" value="Phosphorylase Kinase, domain 1"/>
    <property type="match status" value="1"/>
</dbReference>
<evidence type="ECO:0000256" key="10">
    <source>
        <dbReference type="ARBA" id="ARBA00022741"/>
    </source>
</evidence>
<dbReference type="SUPFAM" id="SSF56112">
    <property type="entry name" value="Protein kinase-like (PK-like)"/>
    <property type="match status" value="1"/>
</dbReference>
<comment type="function">
    <text evidence="17">Possible non-essential role in spermiogenesis.</text>
</comment>
<dbReference type="PROSITE" id="PS00107">
    <property type="entry name" value="PROTEIN_KINASE_ATP"/>
    <property type="match status" value="1"/>
</dbReference>
<comment type="subcellular location">
    <subcellularLocation>
        <location evidence="2">Cytoplasm</location>
    </subcellularLocation>
</comment>
<dbReference type="Gene3D" id="1.10.510.10">
    <property type="entry name" value="Transferase(Phosphotransferase) domain 1"/>
    <property type="match status" value="1"/>
</dbReference>
<dbReference type="KEGG" id="zca:113922807"/>
<keyword evidence="10 19" id="KW-0547">Nucleotide-binding</keyword>
<keyword evidence="6" id="KW-0723">Serine/threonine-protein kinase</keyword>
<dbReference type="Pfam" id="PF00069">
    <property type="entry name" value="Pkinase"/>
    <property type="match status" value="1"/>
</dbReference>
<keyword evidence="13" id="KW-0460">Magnesium</keyword>
<dbReference type="PANTHER" id="PTHR24058">
    <property type="entry name" value="DUAL SPECIFICITY PROTEIN KINASE"/>
    <property type="match status" value="1"/>
</dbReference>
<dbReference type="EC" id="2.7.12.1" evidence="4"/>
<evidence type="ECO:0000256" key="20">
    <source>
        <dbReference type="SAM" id="MobiDB-lite"/>
    </source>
</evidence>
<evidence type="ECO:0000256" key="14">
    <source>
        <dbReference type="ARBA" id="ARBA00049003"/>
    </source>
</evidence>
<evidence type="ECO:0000256" key="5">
    <source>
        <dbReference type="ARBA" id="ARBA00022490"/>
    </source>
</evidence>
<dbReference type="GO" id="GO:0005737">
    <property type="term" value="C:cytoplasm"/>
    <property type="evidence" value="ECO:0007669"/>
    <property type="project" value="UniProtKB-SubCell"/>
</dbReference>
<evidence type="ECO:0000256" key="17">
    <source>
        <dbReference type="ARBA" id="ARBA00056550"/>
    </source>
</evidence>
<evidence type="ECO:0000256" key="3">
    <source>
        <dbReference type="ARBA" id="ARBA00008867"/>
    </source>
</evidence>
<dbReference type="GO" id="GO:0005634">
    <property type="term" value="C:nucleus"/>
    <property type="evidence" value="ECO:0007669"/>
    <property type="project" value="TreeGrafter"/>
</dbReference>
<keyword evidence="5" id="KW-0963">Cytoplasm</keyword>
<comment type="catalytic activity">
    <reaction evidence="14">
        <text>L-seryl-[protein] + ATP = O-phospho-L-seryl-[protein] + ADP + H(+)</text>
        <dbReference type="Rhea" id="RHEA:17989"/>
        <dbReference type="Rhea" id="RHEA-COMP:9863"/>
        <dbReference type="Rhea" id="RHEA-COMP:11604"/>
        <dbReference type="ChEBI" id="CHEBI:15378"/>
        <dbReference type="ChEBI" id="CHEBI:29999"/>
        <dbReference type="ChEBI" id="CHEBI:30616"/>
        <dbReference type="ChEBI" id="CHEBI:83421"/>
        <dbReference type="ChEBI" id="CHEBI:456216"/>
        <dbReference type="EC" id="2.7.12.1"/>
    </reaction>
</comment>
<feature type="domain" description="Protein kinase" evidence="21">
    <location>
        <begin position="221"/>
        <end position="517"/>
    </location>
</feature>
<evidence type="ECO:0000256" key="6">
    <source>
        <dbReference type="ARBA" id="ARBA00022527"/>
    </source>
</evidence>
<evidence type="ECO:0000256" key="8">
    <source>
        <dbReference type="ARBA" id="ARBA00022679"/>
    </source>
</evidence>
<keyword evidence="11 23" id="KW-0418">Kinase</keyword>
<feature type="binding site" evidence="19">
    <location>
        <position position="250"/>
    </location>
    <ligand>
        <name>ATP</name>
        <dbReference type="ChEBI" id="CHEBI:30616"/>
    </ligand>
</feature>